<reference evidence="5 6" key="1">
    <citation type="submission" date="2016-08" db="EMBL/GenBank/DDBJ databases">
        <title>Analysis of Carbohydrate Active Enzymes in Thermogemmatispora T81 Reveals Carbohydrate Degradation Ability.</title>
        <authorList>
            <person name="Tomazini A."/>
            <person name="Lal S."/>
            <person name="Stott M."/>
            <person name="Henrissat B."/>
            <person name="Polikarpov I."/>
            <person name="Sparling R."/>
            <person name="Levin D.B."/>
        </authorList>
    </citation>
    <scope>NUCLEOTIDE SEQUENCE [LARGE SCALE GENOMIC DNA]</scope>
    <source>
        <strain evidence="5 6">T81</strain>
    </source>
</reference>
<name>A0A328VEW5_9CHLR</name>
<evidence type="ECO:0000256" key="2">
    <source>
        <dbReference type="ARBA" id="ARBA00022525"/>
    </source>
</evidence>
<accession>A0A328VEW5</accession>
<dbReference type="PANTHER" id="PTHR31279:SF58">
    <property type="entry name" value="PROTEIN EXORDIUM-LIKE 2"/>
    <property type="match status" value="1"/>
</dbReference>
<protein>
    <submittedName>
        <fullName evidence="5">Uncharacterized protein</fullName>
    </submittedName>
</protein>
<keyword evidence="4" id="KW-0472">Membrane</keyword>
<evidence type="ECO:0000256" key="3">
    <source>
        <dbReference type="ARBA" id="ARBA00022729"/>
    </source>
</evidence>
<keyword evidence="2" id="KW-0964">Secreted</keyword>
<keyword evidence="4" id="KW-1133">Transmembrane helix</keyword>
<evidence type="ECO:0000313" key="6">
    <source>
        <dbReference type="Proteomes" id="UP000248706"/>
    </source>
</evidence>
<proteinExistence type="predicted"/>
<sequence>MLFASTIPYLPIRRSLRLHLVRLLGACGLLGICLSVSFLWPIAPWGHPGLSAAHPLSGWHPLKIRSVQVTRPQTAGQNLLYHNGPVMSRAMTAYAIFWEPPGSQVSASYHQLIERYFQDVGTSALYHNNVQYSDSSGQAPTGASFGGSWIDRRPYPNSTLSDAQIQDEVRRALQMQGWSASLSHMFFVFTARGENICYDSYCSFSSFCAYHGYFDKEIIYAVIPYTGSDPEACGVPSSPNHDSDADSSINVASHEQMEGATDPLLNAWYDSQGSEIGDKCSWEFGPTGADGGNVIWNSHRYLVQEEWNNQSGGCALSGP</sequence>
<dbReference type="InterPro" id="IPR006766">
    <property type="entry name" value="EXORDIUM-like"/>
</dbReference>
<dbReference type="Proteomes" id="UP000248706">
    <property type="component" value="Unassembled WGS sequence"/>
</dbReference>
<keyword evidence="3" id="KW-0732">Signal</keyword>
<dbReference type="EMBL" id="MCIF01000002">
    <property type="protein sequence ID" value="RAQ95449.1"/>
    <property type="molecule type" value="Genomic_DNA"/>
</dbReference>
<organism evidence="5 6">
    <name type="scientific">Thermogemmatispora tikiterensis</name>
    <dbReference type="NCBI Taxonomy" id="1825093"/>
    <lineage>
        <taxon>Bacteria</taxon>
        <taxon>Bacillati</taxon>
        <taxon>Chloroflexota</taxon>
        <taxon>Ktedonobacteria</taxon>
        <taxon>Thermogemmatisporales</taxon>
        <taxon>Thermogemmatisporaceae</taxon>
        <taxon>Thermogemmatispora</taxon>
    </lineage>
</organism>
<dbReference type="RefSeq" id="WP_112428182.1">
    <property type="nucleotide sequence ID" value="NZ_MCIF01000002.1"/>
</dbReference>
<keyword evidence="4" id="KW-0812">Transmembrane</keyword>
<dbReference type="PANTHER" id="PTHR31279">
    <property type="entry name" value="PROTEIN EXORDIUM-LIKE 5"/>
    <property type="match status" value="1"/>
</dbReference>
<feature type="transmembrane region" description="Helical" evidence="4">
    <location>
        <begin position="20"/>
        <end position="40"/>
    </location>
</feature>
<evidence type="ECO:0000256" key="4">
    <source>
        <dbReference type="SAM" id="Phobius"/>
    </source>
</evidence>
<dbReference type="OrthoDB" id="111829at2"/>
<dbReference type="GO" id="GO:0005576">
    <property type="term" value="C:extracellular region"/>
    <property type="evidence" value="ECO:0007669"/>
    <property type="project" value="UniProtKB-SubCell"/>
</dbReference>
<evidence type="ECO:0000313" key="5">
    <source>
        <dbReference type="EMBL" id="RAQ95449.1"/>
    </source>
</evidence>
<gene>
    <name evidence="5" type="ORF">A4R35_07870</name>
</gene>
<comment type="caution">
    <text evidence="5">The sequence shown here is derived from an EMBL/GenBank/DDBJ whole genome shotgun (WGS) entry which is preliminary data.</text>
</comment>
<dbReference type="AlphaFoldDB" id="A0A328VEW5"/>
<keyword evidence="6" id="KW-1185">Reference proteome</keyword>
<comment type="subcellular location">
    <subcellularLocation>
        <location evidence="1">Secreted</location>
    </subcellularLocation>
</comment>
<evidence type="ECO:0000256" key="1">
    <source>
        <dbReference type="ARBA" id="ARBA00004613"/>
    </source>
</evidence>